<proteinExistence type="predicted"/>
<dbReference type="InterPro" id="IPR001387">
    <property type="entry name" value="Cro/C1-type_HTH"/>
</dbReference>
<dbReference type="SMART" id="SM00530">
    <property type="entry name" value="HTH_XRE"/>
    <property type="match status" value="1"/>
</dbReference>
<evidence type="ECO:0000259" key="1">
    <source>
        <dbReference type="PROSITE" id="PS50943"/>
    </source>
</evidence>
<protein>
    <submittedName>
        <fullName evidence="2">Helix-turn-helix transcriptional regulator</fullName>
    </submittedName>
</protein>
<sequence length="269" mass="29518">MPTKPIDPGESPAAFFASELRRLREASGYSQNDLGKKLGYSEQAVGMVELTRRTPTEEFAKGCDRAFGTDGAFARLWPLVKRASVQRWFQEYVELETRAMSIHSWDPQNVPGLFQTEAYARELIAAYRGNDTDALVAARMARQETAFVPGGPQIWAVIDEAVLRRPIGPQAVWLNQLARLVELGSSPHCVLQVLPFATGAHACSDGAVILLGFDDGPDIAFADGPGQGTVVERSEEVRGFRLRYDLVRAQALSPEASLGLIEGMIKEQK</sequence>
<name>A0A941E3X0_9ACTN</name>
<keyword evidence="3" id="KW-1185">Reference proteome</keyword>
<dbReference type="Proteomes" id="UP000676325">
    <property type="component" value="Unassembled WGS sequence"/>
</dbReference>
<gene>
    <name evidence="2" type="ORF">KDK95_00095</name>
</gene>
<dbReference type="GO" id="GO:0003677">
    <property type="term" value="F:DNA binding"/>
    <property type="evidence" value="ECO:0007669"/>
    <property type="project" value="InterPro"/>
</dbReference>
<dbReference type="InterPro" id="IPR010982">
    <property type="entry name" value="Lambda_DNA-bd_dom_sf"/>
</dbReference>
<organism evidence="2 3">
    <name type="scientific">Actinospica acidithermotolerans</name>
    <dbReference type="NCBI Taxonomy" id="2828514"/>
    <lineage>
        <taxon>Bacteria</taxon>
        <taxon>Bacillati</taxon>
        <taxon>Actinomycetota</taxon>
        <taxon>Actinomycetes</taxon>
        <taxon>Catenulisporales</taxon>
        <taxon>Actinospicaceae</taxon>
        <taxon>Actinospica</taxon>
    </lineage>
</organism>
<dbReference type="SUPFAM" id="SSF47413">
    <property type="entry name" value="lambda repressor-like DNA-binding domains"/>
    <property type="match status" value="1"/>
</dbReference>
<dbReference type="CDD" id="cd00093">
    <property type="entry name" value="HTH_XRE"/>
    <property type="match status" value="1"/>
</dbReference>
<dbReference type="Pfam" id="PF19054">
    <property type="entry name" value="DUF5753"/>
    <property type="match status" value="1"/>
</dbReference>
<dbReference type="Pfam" id="PF13560">
    <property type="entry name" value="HTH_31"/>
    <property type="match status" value="1"/>
</dbReference>
<comment type="caution">
    <text evidence="2">The sequence shown here is derived from an EMBL/GenBank/DDBJ whole genome shotgun (WGS) entry which is preliminary data.</text>
</comment>
<evidence type="ECO:0000313" key="2">
    <source>
        <dbReference type="EMBL" id="MBR7824691.1"/>
    </source>
</evidence>
<dbReference type="RefSeq" id="WP_212515848.1">
    <property type="nucleotide sequence ID" value="NZ_JAGSOH010000001.1"/>
</dbReference>
<reference evidence="2" key="1">
    <citation type="submission" date="2021-04" db="EMBL/GenBank/DDBJ databases">
        <title>Genome based classification of Actinospica acidithermotolerans sp. nov., an actinobacterium isolated from an Indonesian hot spring.</title>
        <authorList>
            <person name="Kusuma A.B."/>
            <person name="Putra K.E."/>
            <person name="Nafisah S."/>
            <person name="Loh J."/>
            <person name="Nouioui I."/>
            <person name="Goodfellow M."/>
        </authorList>
    </citation>
    <scope>NUCLEOTIDE SEQUENCE</scope>
    <source>
        <strain evidence="2">MGRD01-02</strain>
    </source>
</reference>
<dbReference type="Gene3D" id="1.10.260.40">
    <property type="entry name" value="lambda repressor-like DNA-binding domains"/>
    <property type="match status" value="1"/>
</dbReference>
<accession>A0A941E3X0</accession>
<feature type="domain" description="HTH cro/C1-type" evidence="1">
    <location>
        <begin position="20"/>
        <end position="74"/>
    </location>
</feature>
<dbReference type="EMBL" id="JAGSOH010000001">
    <property type="protein sequence ID" value="MBR7824691.1"/>
    <property type="molecule type" value="Genomic_DNA"/>
</dbReference>
<dbReference type="InterPro" id="IPR043917">
    <property type="entry name" value="DUF5753"/>
</dbReference>
<dbReference type="AlphaFoldDB" id="A0A941E3X0"/>
<dbReference type="PROSITE" id="PS50943">
    <property type="entry name" value="HTH_CROC1"/>
    <property type="match status" value="1"/>
</dbReference>
<evidence type="ECO:0000313" key="3">
    <source>
        <dbReference type="Proteomes" id="UP000676325"/>
    </source>
</evidence>